<proteinExistence type="predicted"/>
<dbReference type="EMBL" id="FXAM01000001">
    <property type="protein sequence ID" value="SMF96936.1"/>
    <property type="molecule type" value="Genomic_DNA"/>
</dbReference>
<dbReference type="STRING" id="1760988.SAMN02949497_4350"/>
<protein>
    <recommendedName>
        <fullName evidence="2">DUF6438 domain-containing protein</fullName>
    </recommendedName>
</protein>
<feature type="transmembrane region" description="Helical" evidence="1">
    <location>
        <begin position="12"/>
        <end position="35"/>
    </location>
</feature>
<dbReference type="Pfam" id="PF20033">
    <property type="entry name" value="DUF6438"/>
    <property type="match status" value="1"/>
</dbReference>
<dbReference type="InterPro" id="IPR045497">
    <property type="entry name" value="DUF6438"/>
</dbReference>
<keyword evidence="1" id="KW-0812">Transmembrane</keyword>
<accession>A0A1Y6D2X1</accession>
<dbReference type="AlphaFoldDB" id="A0A1Y6D2X1"/>
<sequence>MGYITEAEENIALLVLMPRFGLLVRAFVVSAGLFYSCMAMAQDSKPQATTEKPPDIVLEQAPEFQIEMLRLGEHYVSYSLEIYSDGTVEFLGRPDRPEDQEVGVGRHYARIPLADFKVLSSILRRECSTVEKQIQAINKIYREAINKARTEVERDEAVKALNLLVESKMAPKILQGESLVIALKKLDVKYCSLSNLEIYADGTMHFDHFPGNYYSKINQSELKDLQLIFKCIQPAVISLAPAITRREHPIITLESLTENDVVVGYKVEIYSDGTVHFFGKPGSGRGAIGDHYSKISHEDVRALLAEFKSIPRPSVYSSGEKIDFFDLSDNYEIGGHDGSGYAISLEANGRYKRVSFAGQLASFKEKIIQMINLDKWMCVPRNINCINNIEDNDYER</sequence>
<organism evidence="3 4">
    <name type="scientific">Methylomagnum ishizawai</name>
    <dbReference type="NCBI Taxonomy" id="1760988"/>
    <lineage>
        <taxon>Bacteria</taxon>
        <taxon>Pseudomonadati</taxon>
        <taxon>Pseudomonadota</taxon>
        <taxon>Gammaproteobacteria</taxon>
        <taxon>Methylococcales</taxon>
        <taxon>Methylococcaceae</taxon>
        <taxon>Methylomagnum</taxon>
    </lineage>
</organism>
<evidence type="ECO:0000259" key="2">
    <source>
        <dbReference type="Pfam" id="PF20033"/>
    </source>
</evidence>
<feature type="domain" description="DUF6438" evidence="2">
    <location>
        <begin position="265"/>
        <end position="358"/>
    </location>
</feature>
<dbReference type="RefSeq" id="WP_125469061.1">
    <property type="nucleotide sequence ID" value="NZ_FXAM01000001.1"/>
</dbReference>
<keyword evidence="4" id="KW-1185">Reference proteome</keyword>
<keyword evidence="1" id="KW-1133">Transmembrane helix</keyword>
<keyword evidence="1" id="KW-0472">Membrane</keyword>
<evidence type="ECO:0000313" key="4">
    <source>
        <dbReference type="Proteomes" id="UP000192923"/>
    </source>
</evidence>
<evidence type="ECO:0000313" key="3">
    <source>
        <dbReference type="EMBL" id="SMF96936.1"/>
    </source>
</evidence>
<reference evidence="3 4" key="1">
    <citation type="submission" date="2016-12" db="EMBL/GenBank/DDBJ databases">
        <authorList>
            <person name="Song W.-J."/>
            <person name="Kurnit D.M."/>
        </authorList>
    </citation>
    <scope>NUCLEOTIDE SEQUENCE [LARGE SCALE GENOMIC DNA]</scope>
    <source>
        <strain evidence="3 4">175</strain>
    </source>
</reference>
<name>A0A1Y6D2X1_9GAMM</name>
<dbReference type="Proteomes" id="UP000192923">
    <property type="component" value="Unassembled WGS sequence"/>
</dbReference>
<gene>
    <name evidence="3" type="ORF">SAMN02949497_4350</name>
</gene>
<evidence type="ECO:0000256" key="1">
    <source>
        <dbReference type="SAM" id="Phobius"/>
    </source>
</evidence>